<dbReference type="GO" id="GO:0005634">
    <property type="term" value="C:nucleus"/>
    <property type="evidence" value="ECO:0007669"/>
    <property type="project" value="UniProtKB-SubCell"/>
</dbReference>
<keyword evidence="2" id="KW-1184">Jasmonic acid signaling pathway</keyword>
<dbReference type="GO" id="GO:0031347">
    <property type="term" value="P:regulation of defense response"/>
    <property type="evidence" value="ECO:0007669"/>
    <property type="project" value="UniProtKB-UniRule"/>
</dbReference>
<dbReference type="EMBL" id="WOCE01000014">
    <property type="protein sequence ID" value="KAE9600222.1"/>
    <property type="molecule type" value="Genomic_DNA"/>
</dbReference>
<proteinExistence type="inferred from homology"/>
<dbReference type="GO" id="GO:0009611">
    <property type="term" value="P:response to wounding"/>
    <property type="evidence" value="ECO:0007669"/>
    <property type="project" value="UniProtKB-UniRule"/>
</dbReference>
<dbReference type="Pfam" id="PF06200">
    <property type="entry name" value="tify"/>
    <property type="match status" value="1"/>
</dbReference>
<name>A0A6A4PFE4_LUPAL</name>
<evidence type="ECO:0000313" key="4">
    <source>
        <dbReference type="Proteomes" id="UP000447434"/>
    </source>
</evidence>
<dbReference type="Pfam" id="PF09425">
    <property type="entry name" value="Jas_motif"/>
    <property type="match status" value="1"/>
</dbReference>
<dbReference type="OrthoDB" id="1939212at2759"/>
<organism evidence="3 4">
    <name type="scientific">Lupinus albus</name>
    <name type="common">White lupine</name>
    <name type="synonym">Lupinus termis</name>
    <dbReference type="NCBI Taxonomy" id="3870"/>
    <lineage>
        <taxon>Eukaryota</taxon>
        <taxon>Viridiplantae</taxon>
        <taxon>Streptophyta</taxon>
        <taxon>Embryophyta</taxon>
        <taxon>Tracheophyta</taxon>
        <taxon>Spermatophyta</taxon>
        <taxon>Magnoliopsida</taxon>
        <taxon>eudicotyledons</taxon>
        <taxon>Gunneridae</taxon>
        <taxon>Pentapetalae</taxon>
        <taxon>rosids</taxon>
        <taxon>fabids</taxon>
        <taxon>Fabales</taxon>
        <taxon>Fabaceae</taxon>
        <taxon>Papilionoideae</taxon>
        <taxon>50 kb inversion clade</taxon>
        <taxon>genistoids sensu lato</taxon>
        <taxon>core genistoids</taxon>
        <taxon>Genisteae</taxon>
        <taxon>Lupinus</taxon>
    </lineage>
</organism>
<evidence type="ECO:0000313" key="3">
    <source>
        <dbReference type="EMBL" id="KAE9600222.1"/>
    </source>
</evidence>
<dbReference type="AlphaFoldDB" id="A0A6A4PFE4"/>
<dbReference type="GO" id="GO:2000022">
    <property type="term" value="P:regulation of jasmonic acid mediated signaling pathway"/>
    <property type="evidence" value="ECO:0007669"/>
    <property type="project" value="UniProtKB-UniRule"/>
</dbReference>
<gene>
    <name evidence="3" type="ORF">Lalb_Chr14g0370641</name>
</gene>
<comment type="function">
    <text evidence="2">Repressor of jasmonate responses.</text>
</comment>
<protein>
    <recommendedName>
        <fullName evidence="2">Protein TIFY</fullName>
    </recommendedName>
    <alternativeName>
        <fullName evidence="2">Jasmonate ZIM domain-containing protein</fullName>
    </alternativeName>
</protein>
<dbReference type="SMART" id="SM00979">
    <property type="entry name" value="TIFY"/>
    <property type="match status" value="1"/>
</dbReference>
<comment type="domain">
    <text evidence="2">The jas domain is required for interaction with COI1.</text>
</comment>
<dbReference type="InterPro" id="IPR018467">
    <property type="entry name" value="CCT_CS"/>
</dbReference>
<reference evidence="4" key="1">
    <citation type="journal article" date="2020" name="Nat. Commun.">
        <title>Genome sequence of the cluster root forming white lupin.</title>
        <authorList>
            <person name="Hufnagel B."/>
            <person name="Marques A."/>
            <person name="Soriano A."/>
            <person name="Marques L."/>
            <person name="Divol F."/>
            <person name="Doumas P."/>
            <person name="Sallet E."/>
            <person name="Mancinotti D."/>
            <person name="Carrere S."/>
            <person name="Marande W."/>
            <person name="Arribat S."/>
            <person name="Keller J."/>
            <person name="Huneau C."/>
            <person name="Blein T."/>
            <person name="Aime D."/>
            <person name="Laguerre M."/>
            <person name="Taylor J."/>
            <person name="Schubert V."/>
            <person name="Nelson M."/>
            <person name="Geu-Flores F."/>
            <person name="Crespi M."/>
            <person name="Gallardo-Guerrero K."/>
            <person name="Delaux P.-M."/>
            <person name="Salse J."/>
            <person name="Berges H."/>
            <person name="Guyot R."/>
            <person name="Gouzy J."/>
            <person name="Peret B."/>
        </authorList>
    </citation>
    <scope>NUCLEOTIDE SEQUENCE [LARGE SCALE GENOMIC DNA]</scope>
    <source>
        <strain evidence="4">cv. Amiga</strain>
    </source>
</reference>
<sequence>MQWSFSNKGSGLSQHLSLKGIQEDRQRKTVLDSIASSGYMTISTKDTFKSTQKPFSNVVQRKFSIGKQAGNQHGIKVYPQQCFDAHPCSHQESIIFSVSNQTNEASPVLQSSVANTGSKMINSAIKSQPLGSISSATPVSALPSIGCIVGSTDLRNCSKSSVTPSQLTIFYGGSVCVYDDVSPEKAQAIMLLAGNGTKPIQNMTLSTPKLQPEFSIPSNDDCIIIGQSLPSPLPSPLPLTSRIASRPCVGSSSSNELTILRPTGPLTTPSNHLQSHKVVASVGSAATKMVQQVGGLPQARKASLARFLEKRKERVIMTSPYYMNKKSSPECSNHGSSGFSFSITSSDSCSLPAII</sequence>
<comment type="caution">
    <text evidence="3">The sequence shown here is derived from an EMBL/GenBank/DDBJ whole genome shotgun (WGS) entry which is preliminary data.</text>
</comment>
<keyword evidence="4" id="KW-1185">Reference proteome</keyword>
<dbReference type="Proteomes" id="UP000447434">
    <property type="component" value="Chromosome 14"/>
</dbReference>
<dbReference type="PANTHER" id="PTHR33077:SF149">
    <property type="entry name" value="PROTEIN TIFY"/>
    <property type="match status" value="1"/>
</dbReference>
<accession>A0A6A4PFE4</accession>
<evidence type="ECO:0000256" key="2">
    <source>
        <dbReference type="RuleBase" id="RU369065"/>
    </source>
</evidence>
<keyword evidence="2" id="KW-0539">Nucleus</keyword>
<comment type="subcellular location">
    <subcellularLocation>
        <location evidence="2">Nucleus</location>
    </subcellularLocation>
</comment>
<dbReference type="InterPro" id="IPR010399">
    <property type="entry name" value="Tify_dom"/>
</dbReference>
<dbReference type="PROSITE" id="PS51320">
    <property type="entry name" value="TIFY"/>
    <property type="match status" value="1"/>
</dbReference>
<comment type="similarity">
    <text evidence="1 2">Belongs to the TIFY/JAZ family.</text>
</comment>
<dbReference type="PANTHER" id="PTHR33077">
    <property type="entry name" value="PROTEIN TIFY 4A-RELATED-RELATED"/>
    <property type="match status" value="1"/>
</dbReference>
<dbReference type="InterPro" id="IPR040390">
    <property type="entry name" value="TIFY/JAZ"/>
</dbReference>
<evidence type="ECO:0000256" key="1">
    <source>
        <dbReference type="ARBA" id="ARBA00008614"/>
    </source>
</evidence>